<dbReference type="Proteomes" id="UP000273998">
    <property type="component" value="Unassembled WGS sequence"/>
</dbReference>
<evidence type="ECO:0000256" key="1">
    <source>
        <dbReference type="SAM" id="Phobius"/>
    </source>
</evidence>
<evidence type="ECO:0000313" key="3">
    <source>
        <dbReference type="Proteomes" id="UP000273998"/>
    </source>
</evidence>
<keyword evidence="1" id="KW-0472">Membrane</keyword>
<organism evidence="2 3">
    <name type="scientific">Streptococcus salivarius</name>
    <dbReference type="NCBI Taxonomy" id="1304"/>
    <lineage>
        <taxon>Bacteria</taxon>
        <taxon>Bacillati</taxon>
        <taxon>Bacillota</taxon>
        <taxon>Bacilli</taxon>
        <taxon>Lactobacillales</taxon>
        <taxon>Streptococcaceae</taxon>
        <taxon>Streptococcus</taxon>
    </lineage>
</organism>
<gene>
    <name evidence="2" type="ORF">D8867_00465</name>
</gene>
<dbReference type="AlphaFoldDB" id="A0AAX1YEC2"/>
<keyword evidence="1" id="KW-1133">Transmembrane helix</keyword>
<name>A0AAX1YEC2_STRSL</name>
<accession>A0AAX1YEC2</accession>
<sequence length="48" mass="5872">MLILAWIIIVILFLFISNYYFYKTDSRTRKKAFLYAIIETIGAFFTRW</sequence>
<keyword evidence="1" id="KW-0812">Transmembrane</keyword>
<protein>
    <recommendedName>
        <fullName evidence="4">Glucosyl transferase</fullName>
    </recommendedName>
</protein>
<evidence type="ECO:0008006" key="4">
    <source>
        <dbReference type="Google" id="ProtNLM"/>
    </source>
</evidence>
<dbReference type="EMBL" id="RJNF01000001">
    <property type="protein sequence ID" value="RSI60066.1"/>
    <property type="molecule type" value="Genomic_DNA"/>
</dbReference>
<evidence type="ECO:0000313" key="2">
    <source>
        <dbReference type="EMBL" id="RSI60066.1"/>
    </source>
</evidence>
<comment type="caution">
    <text evidence="2">The sequence shown here is derived from an EMBL/GenBank/DDBJ whole genome shotgun (WGS) entry which is preliminary data.</text>
</comment>
<reference evidence="2 3" key="1">
    <citation type="submission" date="2018-11" db="EMBL/GenBank/DDBJ databases">
        <title>Species Designations Belie Phenotypic and Genotypic Heterogeneity in Oral Streptococci.</title>
        <authorList>
            <person name="Velsko I."/>
        </authorList>
    </citation>
    <scope>NUCLEOTIDE SEQUENCE [LARGE SCALE GENOMIC DNA]</scope>
    <source>
        <strain evidence="2 3">BCC42</strain>
    </source>
</reference>
<feature type="transmembrane region" description="Helical" evidence="1">
    <location>
        <begin position="6"/>
        <end position="22"/>
    </location>
</feature>
<proteinExistence type="predicted"/>